<proteinExistence type="predicted"/>
<accession>A0A8X6XHR3</accession>
<dbReference type="AlphaFoldDB" id="A0A8X6XHR3"/>
<evidence type="ECO:0000313" key="2">
    <source>
        <dbReference type="EMBL" id="GFY53473.1"/>
    </source>
</evidence>
<sequence>MPKDTTQKPARKLSVPAAQTTAVTTNLPPPTDQEICNELMTIQGKLVTLRSLMTVTVKALIRCHLGTIKILPIYEEMIEKLDDQKRQFDMDIGELTLLGSCPVNCLYHMEFDPLNTSKILNDEAREELVIFEKQIKSEIAAKNKPQPLKEIKDKTEAVKDTAEAKSVVKKNTRTVCVREREREREDFVSPTKFAKKQKVVKNDSVGATAPIKITNQYQALAGNSTLPDPDTTVVPVAAQKYPPLT</sequence>
<dbReference type="Proteomes" id="UP000886998">
    <property type="component" value="Unassembled WGS sequence"/>
</dbReference>
<gene>
    <name evidence="2" type="ORF">TNIN_148581</name>
</gene>
<feature type="region of interest" description="Disordered" evidence="1">
    <location>
        <begin position="1"/>
        <end position="20"/>
    </location>
</feature>
<evidence type="ECO:0000256" key="1">
    <source>
        <dbReference type="SAM" id="MobiDB-lite"/>
    </source>
</evidence>
<reference evidence="2" key="1">
    <citation type="submission" date="2020-08" db="EMBL/GenBank/DDBJ databases">
        <title>Multicomponent nature underlies the extraordinary mechanical properties of spider dragline silk.</title>
        <authorList>
            <person name="Kono N."/>
            <person name="Nakamura H."/>
            <person name="Mori M."/>
            <person name="Yoshida Y."/>
            <person name="Ohtoshi R."/>
            <person name="Malay A.D."/>
            <person name="Moran D.A.P."/>
            <person name="Tomita M."/>
            <person name="Numata K."/>
            <person name="Arakawa K."/>
        </authorList>
    </citation>
    <scope>NUCLEOTIDE SEQUENCE</scope>
</reference>
<dbReference type="EMBL" id="BMAV01009287">
    <property type="protein sequence ID" value="GFY53473.1"/>
    <property type="molecule type" value="Genomic_DNA"/>
</dbReference>
<organism evidence="2 3">
    <name type="scientific">Trichonephila inaurata madagascariensis</name>
    <dbReference type="NCBI Taxonomy" id="2747483"/>
    <lineage>
        <taxon>Eukaryota</taxon>
        <taxon>Metazoa</taxon>
        <taxon>Ecdysozoa</taxon>
        <taxon>Arthropoda</taxon>
        <taxon>Chelicerata</taxon>
        <taxon>Arachnida</taxon>
        <taxon>Araneae</taxon>
        <taxon>Araneomorphae</taxon>
        <taxon>Entelegynae</taxon>
        <taxon>Araneoidea</taxon>
        <taxon>Nephilidae</taxon>
        <taxon>Trichonephila</taxon>
        <taxon>Trichonephila inaurata</taxon>
    </lineage>
</organism>
<keyword evidence="3" id="KW-1185">Reference proteome</keyword>
<protein>
    <submittedName>
        <fullName evidence="2">Uncharacterized protein</fullName>
    </submittedName>
</protein>
<evidence type="ECO:0000313" key="3">
    <source>
        <dbReference type="Proteomes" id="UP000886998"/>
    </source>
</evidence>
<comment type="caution">
    <text evidence="2">The sequence shown here is derived from an EMBL/GenBank/DDBJ whole genome shotgun (WGS) entry which is preliminary data.</text>
</comment>
<name>A0A8X6XHR3_9ARAC</name>